<comment type="caution">
    <text evidence="2">The sequence shown here is derived from an EMBL/GenBank/DDBJ whole genome shotgun (WGS) entry which is preliminary data.</text>
</comment>
<dbReference type="EMBL" id="CAJMWZ010001871">
    <property type="protein sequence ID" value="CAE6443961.1"/>
    <property type="molecule type" value="Genomic_DNA"/>
</dbReference>
<evidence type="ECO:0000313" key="2">
    <source>
        <dbReference type="EMBL" id="CAE6443961.1"/>
    </source>
</evidence>
<feature type="non-terminal residue" evidence="2">
    <location>
        <position position="1"/>
    </location>
</feature>
<name>A0A8H3AZ31_9AGAM</name>
<proteinExistence type="predicted"/>
<feature type="compositionally biased region" description="Basic and acidic residues" evidence="1">
    <location>
        <begin position="32"/>
        <end position="41"/>
    </location>
</feature>
<accession>A0A8H3AZ31</accession>
<evidence type="ECO:0000256" key="1">
    <source>
        <dbReference type="SAM" id="MobiDB-lite"/>
    </source>
</evidence>
<reference evidence="2" key="1">
    <citation type="submission" date="2021-01" db="EMBL/GenBank/DDBJ databases">
        <authorList>
            <person name="Kaushik A."/>
        </authorList>
    </citation>
    <scope>NUCLEOTIDE SEQUENCE</scope>
    <source>
        <strain evidence="2">Type strain: AG8-Rh-89/</strain>
    </source>
</reference>
<gene>
    <name evidence="2" type="ORF">RDB_LOCUS33394</name>
</gene>
<evidence type="ECO:0000313" key="3">
    <source>
        <dbReference type="Proteomes" id="UP000663850"/>
    </source>
</evidence>
<sequence>DESASSVVGGEINAQSRAVNISFPIEIGVARNEGELKREDGVEPPPWKHASDENGVETPPWKRDSEGDSVGSPPWKRDSEGDGVVSPGWKRADSSENGVSTPPWKRTKSKKRDDDSSNDSVIYSDW</sequence>
<feature type="region of interest" description="Disordered" evidence="1">
    <location>
        <begin position="1"/>
        <end position="126"/>
    </location>
</feature>
<dbReference type="AlphaFoldDB" id="A0A8H3AZ31"/>
<organism evidence="2 3">
    <name type="scientific">Rhizoctonia solani</name>
    <dbReference type="NCBI Taxonomy" id="456999"/>
    <lineage>
        <taxon>Eukaryota</taxon>
        <taxon>Fungi</taxon>
        <taxon>Dikarya</taxon>
        <taxon>Basidiomycota</taxon>
        <taxon>Agaricomycotina</taxon>
        <taxon>Agaricomycetes</taxon>
        <taxon>Cantharellales</taxon>
        <taxon>Ceratobasidiaceae</taxon>
        <taxon>Rhizoctonia</taxon>
    </lineage>
</organism>
<protein>
    <submittedName>
        <fullName evidence="2">Uncharacterized protein</fullName>
    </submittedName>
</protein>
<dbReference type="Proteomes" id="UP000663850">
    <property type="component" value="Unassembled WGS sequence"/>
</dbReference>